<proteinExistence type="predicted"/>
<feature type="compositionally biased region" description="Basic residues" evidence="1">
    <location>
        <begin position="65"/>
        <end position="84"/>
    </location>
</feature>
<organism evidence="2 3">
    <name type="scientific">Westerdykella ornata</name>
    <dbReference type="NCBI Taxonomy" id="318751"/>
    <lineage>
        <taxon>Eukaryota</taxon>
        <taxon>Fungi</taxon>
        <taxon>Dikarya</taxon>
        <taxon>Ascomycota</taxon>
        <taxon>Pezizomycotina</taxon>
        <taxon>Dothideomycetes</taxon>
        <taxon>Pleosporomycetidae</taxon>
        <taxon>Pleosporales</taxon>
        <taxon>Sporormiaceae</taxon>
        <taxon>Westerdykella</taxon>
    </lineage>
</organism>
<evidence type="ECO:0000313" key="2">
    <source>
        <dbReference type="EMBL" id="KAF2278214.1"/>
    </source>
</evidence>
<dbReference type="RefSeq" id="XP_033655753.1">
    <property type="nucleotide sequence ID" value="XM_033802157.1"/>
</dbReference>
<feature type="compositionally biased region" description="Low complexity" evidence="1">
    <location>
        <begin position="1"/>
        <end position="18"/>
    </location>
</feature>
<dbReference type="AlphaFoldDB" id="A0A6A6JPM4"/>
<evidence type="ECO:0000256" key="1">
    <source>
        <dbReference type="SAM" id="MobiDB-lite"/>
    </source>
</evidence>
<dbReference type="Proteomes" id="UP000800097">
    <property type="component" value="Unassembled WGS sequence"/>
</dbReference>
<reference evidence="2" key="1">
    <citation type="journal article" date="2020" name="Stud. Mycol.">
        <title>101 Dothideomycetes genomes: a test case for predicting lifestyles and emergence of pathogens.</title>
        <authorList>
            <person name="Haridas S."/>
            <person name="Albert R."/>
            <person name="Binder M."/>
            <person name="Bloem J."/>
            <person name="Labutti K."/>
            <person name="Salamov A."/>
            <person name="Andreopoulos B."/>
            <person name="Baker S."/>
            <person name="Barry K."/>
            <person name="Bills G."/>
            <person name="Bluhm B."/>
            <person name="Cannon C."/>
            <person name="Castanera R."/>
            <person name="Culley D."/>
            <person name="Daum C."/>
            <person name="Ezra D."/>
            <person name="Gonzalez J."/>
            <person name="Henrissat B."/>
            <person name="Kuo A."/>
            <person name="Liang C."/>
            <person name="Lipzen A."/>
            <person name="Lutzoni F."/>
            <person name="Magnuson J."/>
            <person name="Mondo S."/>
            <person name="Nolan M."/>
            <person name="Ohm R."/>
            <person name="Pangilinan J."/>
            <person name="Park H.-J."/>
            <person name="Ramirez L."/>
            <person name="Alfaro M."/>
            <person name="Sun H."/>
            <person name="Tritt A."/>
            <person name="Yoshinaga Y."/>
            <person name="Zwiers L.-H."/>
            <person name="Turgeon B."/>
            <person name="Goodwin S."/>
            <person name="Spatafora J."/>
            <person name="Crous P."/>
            <person name="Grigoriev I."/>
        </authorList>
    </citation>
    <scope>NUCLEOTIDE SEQUENCE</scope>
    <source>
        <strain evidence="2">CBS 379.55</strain>
    </source>
</reference>
<gene>
    <name evidence="2" type="ORF">EI97DRAFT_486258</name>
</gene>
<keyword evidence="3" id="KW-1185">Reference proteome</keyword>
<dbReference type="GeneID" id="54555332"/>
<feature type="region of interest" description="Disordered" evidence="1">
    <location>
        <begin position="1"/>
        <end position="120"/>
    </location>
</feature>
<feature type="non-terminal residue" evidence="2">
    <location>
        <position position="1"/>
    </location>
</feature>
<dbReference type="EMBL" id="ML986488">
    <property type="protein sequence ID" value="KAF2278214.1"/>
    <property type="molecule type" value="Genomic_DNA"/>
</dbReference>
<sequence>CLPSSQCPLPSSQLAPHPHQLPPTPLQHLPSSQTLTASPRTRPSSCSSTASCSTGTSQGTVPSSRIRRSRRRKRKRRRRGRRGSTRSTWSVATLYPWRGRRPHRSLGSTTSGLRGLGRRRIWRPGPDGSSIWSLGSGLSEGGKAARRFGGLG</sequence>
<evidence type="ECO:0000313" key="3">
    <source>
        <dbReference type="Proteomes" id="UP000800097"/>
    </source>
</evidence>
<name>A0A6A6JPM4_WESOR</name>
<protein>
    <submittedName>
        <fullName evidence="2">Uncharacterized protein</fullName>
    </submittedName>
</protein>
<accession>A0A6A6JPM4</accession>
<feature type="compositionally biased region" description="Low complexity" evidence="1">
    <location>
        <begin position="26"/>
        <end position="64"/>
    </location>
</feature>